<dbReference type="InterPro" id="IPR036465">
    <property type="entry name" value="vWFA_dom_sf"/>
</dbReference>
<dbReference type="EMBL" id="JAUFPN010000042">
    <property type="protein sequence ID" value="MDN3563793.1"/>
    <property type="molecule type" value="Genomic_DNA"/>
</dbReference>
<dbReference type="Gene3D" id="3.40.50.410">
    <property type="entry name" value="von Willebrand factor, type A domain"/>
    <property type="match status" value="1"/>
</dbReference>
<name>A0ABT8A293_9PROT</name>
<dbReference type="RefSeq" id="WP_290315654.1">
    <property type="nucleotide sequence ID" value="NZ_JAUFPN010000042.1"/>
</dbReference>
<organism evidence="2 3">
    <name type="scientific">Paeniroseomonas aquatica</name>
    <dbReference type="NCBI Taxonomy" id="373043"/>
    <lineage>
        <taxon>Bacteria</taxon>
        <taxon>Pseudomonadati</taxon>
        <taxon>Pseudomonadota</taxon>
        <taxon>Alphaproteobacteria</taxon>
        <taxon>Acetobacterales</taxon>
        <taxon>Acetobacteraceae</taxon>
        <taxon>Paeniroseomonas</taxon>
    </lineage>
</organism>
<feature type="domain" description="VWFA" evidence="1">
    <location>
        <begin position="228"/>
        <end position="394"/>
    </location>
</feature>
<dbReference type="Proteomes" id="UP001529369">
    <property type="component" value="Unassembled WGS sequence"/>
</dbReference>
<dbReference type="SUPFAM" id="SSF53300">
    <property type="entry name" value="vWA-like"/>
    <property type="match status" value="1"/>
</dbReference>
<comment type="caution">
    <text evidence="2">The sequence shown here is derived from an EMBL/GenBank/DDBJ whole genome shotgun (WGS) entry which is preliminary data.</text>
</comment>
<evidence type="ECO:0000259" key="1">
    <source>
        <dbReference type="SMART" id="SM00327"/>
    </source>
</evidence>
<reference evidence="3" key="1">
    <citation type="journal article" date="2019" name="Int. J. Syst. Evol. Microbiol.">
        <title>The Global Catalogue of Microorganisms (GCM) 10K type strain sequencing project: providing services to taxonomists for standard genome sequencing and annotation.</title>
        <authorList>
            <consortium name="The Broad Institute Genomics Platform"/>
            <consortium name="The Broad Institute Genome Sequencing Center for Infectious Disease"/>
            <person name="Wu L."/>
            <person name="Ma J."/>
        </authorList>
    </citation>
    <scope>NUCLEOTIDE SEQUENCE [LARGE SCALE GENOMIC DNA]</scope>
    <source>
        <strain evidence="3">CECT 7131</strain>
    </source>
</reference>
<keyword evidence="3" id="KW-1185">Reference proteome</keyword>
<dbReference type="InterPro" id="IPR011195">
    <property type="entry name" value="UCP010256"/>
</dbReference>
<dbReference type="InterPro" id="IPR008912">
    <property type="entry name" value="Uncharacterised_CoxE"/>
</dbReference>
<protein>
    <submittedName>
        <fullName evidence="2">VWA domain-containing protein</fullName>
    </submittedName>
</protein>
<dbReference type="CDD" id="cd00198">
    <property type="entry name" value="vWFA"/>
    <property type="match status" value="1"/>
</dbReference>
<proteinExistence type="predicted"/>
<gene>
    <name evidence="2" type="ORF">QWZ14_05310</name>
</gene>
<sequence>MPADLGEAMALATAGEGAGGGALASNILAFGRLLRRTGVPVGPAETMAAMQALAFVEIGDRRQVHAALRGVMVHRRDQFEIFDQAFLLFWRDPEAGRNAAAMAMLDGFKEREKAPPASRRLAEALNQPKHPPTPPQPPEEKPPIEVALTVSDRERLQAMDFEAMSAAEIAAAKQEIRKLVLPLDAKPTRRFRHDPSGPATDLRATLRESLRTGGEVLSLERRRRVERPPPLVALCDISGSMSRYAQVLLHFLHAVTNDRDRVSSFLFGTRLTNVTRQLKSRDAEVAFEMVSHVVPDWSGGTRIGESLELFNKEWARRVLGQGAVVLLITDGLDREGAKGLAEATERLRHSCRRLVWLNPLLRWEGFQPRSQGIRAMLPHVDEFRPVHNLQSLRALVATLSGPQPARRLVA</sequence>
<evidence type="ECO:0000313" key="3">
    <source>
        <dbReference type="Proteomes" id="UP001529369"/>
    </source>
</evidence>
<dbReference type="InterPro" id="IPR002035">
    <property type="entry name" value="VWF_A"/>
</dbReference>
<dbReference type="SMART" id="SM00327">
    <property type="entry name" value="VWA"/>
    <property type="match status" value="1"/>
</dbReference>
<accession>A0ABT8A293</accession>
<dbReference type="PIRSF" id="PIRSF010256">
    <property type="entry name" value="CoxE_vWa"/>
    <property type="match status" value="1"/>
</dbReference>
<evidence type="ECO:0000313" key="2">
    <source>
        <dbReference type="EMBL" id="MDN3563793.1"/>
    </source>
</evidence>
<dbReference type="Pfam" id="PF05762">
    <property type="entry name" value="VWA_CoxE"/>
    <property type="match status" value="1"/>
</dbReference>
<dbReference type="PANTHER" id="PTHR39338">
    <property type="entry name" value="BLL5662 PROTEIN-RELATED"/>
    <property type="match status" value="1"/>
</dbReference>
<dbReference type="PANTHER" id="PTHR39338:SF6">
    <property type="entry name" value="BLL5662 PROTEIN"/>
    <property type="match status" value="1"/>
</dbReference>